<organism evidence="2 3">
    <name type="scientific">Pseudomonas cremoris</name>
    <dbReference type="NCBI Taxonomy" id="2724178"/>
    <lineage>
        <taxon>Bacteria</taxon>
        <taxon>Pseudomonadati</taxon>
        <taxon>Pseudomonadota</taxon>
        <taxon>Gammaproteobacteria</taxon>
        <taxon>Pseudomonadales</taxon>
        <taxon>Pseudomonadaceae</taxon>
        <taxon>Pseudomonas</taxon>
    </lineage>
</organism>
<evidence type="ECO:0000313" key="3">
    <source>
        <dbReference type="Proteomes" id="UP000534677"/>
    </source>
</evidence>
<sequence>MAKLTVYKPAPHLPAAGLSAPTNGYSAQTRAAEPRKLSAKQKKNPFLRAAFKRLSEIADPHKRGTYLRRLDTVHKSGRRMRSEVWRSLAKITEPLLVRVDIATLCCGYLDEDSGAFKLNTQRGIAQDAGLSDWQLTRLFQMLDGAGYTVRRRKAIWVAGPSHGVGLIKTRTMILFTPLFFRDLGLGWMLERAQTAAQKRRKNELIRIAAQKVQRERTASDQKVHREMRRARYQERSGGSSGSGGPAAAGDVLSKMNARRNPRQADPDPPDQGELPLPASASIDTALVKAVGLRQAIELSRAAKGT</sequence>
<feature type="region of interest" description="Disordered" evidence="1">
    <location>
        <begin position="18"/>
        <end position="39"/>
    </location>
</feature>
<feature type="region of interest" description="Disordered" evidence="1">
    <location>
        <begin position="215"/>
        <end position="279"/>
    </location>
</feature>
<keyword evidence="3" id="KW-1185">Reference proteome</keyword>
<gene>
    <name evidence="2" type="ORF">HF209_30665</name>
</gene>
<feature type="compositionally biased region" description="Polar residues" evidence="1">
    <location>
        <begin position="20"/>
        <end position="29"/>
    </location>
</feature>
<reference evidence="2 3" key="1">
    <citation type="submission" date="2020-04" db="EMBL/GenBank/DDBJ databases">
        <title>Pseudomonas crami sp. nov., a novel proteolytic bacterial species isolated from cream.</title>
        <authorList>
            <person name="Hofmann K."/>
            <person name="Woller A."/>
            <person name="Huptas C."/>
            <person name="Wenning M."/>
            <person name="Scherer S."/>
            <person name="Doll E.V."/>
        </authorList>
    </citation>
    <scope>NUCLEOTIDE SEQUENCE [LARGE SCALE GENOMIC DNA]</scope>
    <source>
        <strain evidence="2 3">WS 5096</strain>
    </source>
</reference>
<feature type="compositionally biased region" description="Basic and acidic residues" evidence="1">
    <location>
        <begin position="215"/>
        <end position="234"/>
    </location>
</feature>
<proteinExistence type="predicted"/>
<dbReference type="RefSeq" id="WP_185710772.1">
    <property type="nucleotide sequence ID" value="NZ_JAAXCZ010000026.1"/>
</dbReference>
<accession>A0ABR6TH76</accession>
<evidence type="ECO:0008006" key="4">
    <source>
        <dbReference type="Google" id="ProtNLM"/>
    </source>
</evidence>
<protein>
    <recommendedName>
        <fullName evidence="4">Replication protein</fullName>
    </recommendedName>
</protein>
<dbReference type="Proteomes" id="UP000534677">
    <property type="component" value="Unassembled WGS sequence"/>
</dbReference>
<comment type="caution">
    <text evidence="2">The sequence shown here is derived from an EMBL/GenBank/DDBJ whole genome shotgun (WGS) entry which is preliminary data.</text>
</comment>
<evidence type="ECO:0000313" key="2">
    <source>
        <dbReference type="EMBL" id="MBC2385321.1"/>
    </source>
</evidence>
<dbReference type="EMBL" id="JAAXCZ010000026">
    <property type="protein sequence ID" value="MBC2385321.1"/>
    <property type="molecule type" value="Genomic_DNA"/>
</dbReference>
<name>A0ABR6TH76_9PSED</name>
<evidence type="ECO:0000256" key="1">
    <source>
        <dbReference type="SAM" id="MobiDB-lite"/>
    </source>
</evidence>